<dbReference type="RefSeq" id="YP_010840304.1">
    <property type="nucleotide sequence ID" value="NC_078598.1"/>
</dbReference>
<dbReference type="GeneID" id="80557483"/>
<organism evidence="1 2">
    <name type="scientific">Thailand tick thogotovirus</name>
    <dbReference type="NCBI Taxonomy" id="2654565"/>
    <lineage>
        <taxon>Viruses</taxon>
        <taxon>Riboviria</taxon>
        <taxon>Orthornavirae</taxon>
        <taxon>Negarnaviricota</taxon>
        <taxon>Polyploviricotina</taxon>
        <taxon>Insthoviricetes</taxon>
        <taxon>Articulavirales</taxon>
        <taxon>Orthomyxoviridae</taxon>
        <taxon>Thogotovirus</taxon>
        <taxon>Thogotovirus thailandense</taxon>
    </lineage>
</organism>
<protein>
    <submittedName>
        <fullName evidence="1">Polymerase sub-unit PA</fullName>
    </submittedName>
</protein>
<dbReference type="InterPro" id="IPR038372">
    <property type="entry name" value="PA/PA-X_sf"/>
</dbReference>
<reference evidence="1" key="1">
    <citation type="journal article" date="2019" name="Front. Microbiol.">
        <title>Monitoring Silent Spillovers Before Emergence: A Pilot Study at the Tick/Human Interface in Thailand.</title>
        <authorList>
            <person name="Temmam S."/>
            <person name="Chretien D."/>
            <person name="Bigot T."/>
            <person name="Dufour E."/>
            <person name="Petres S."/>
            <person name="Desquesnes M."/>
            <person name="Devillers E."/>
            <person name="Dumarest M."/>
            <person name="Yousfi L."/>
            <person name="Jittapalapong S."/>
            <person name="Karnchanabanthoeng A."/>
            <person name="Chaisiri K."/>
            <person name="Gagnieur L."/>
            <person name="Cosson J.-F."/>
            <person name="Vayssier-Taussat M."/>
            <person name="Morand S."/>
            <person name="Moutailler S."/>
            <person name="Eloit M."/>
        </authorList>
    </citation>
    <scope>NUCLEOTIDE SEQUENCE</scope>
    <source>
        <strain evidence="1">THOV/Boophilus sp./Thailand</strain>
    </source>
</reference>
<dbReference type="GO" id="GO:0003723">
    <property type="term" value="F:RNA binding"/>
    <property type="evidence" value="ECO:0007669"/>
    <property type="project" value="InterPro"/>
</dbReference>
<dbReference type="EMBL" id="MN095541">
    <property type="protein sequence ID" value="QFR36190.1"/>
    <property type="molecule type" value="Viral_cRNA"/>
</dbReference>
<accession>A0A5P8N621</accession>
<evidence type="ECO:0000313" key="1">
    <source>
        <dbReference type="EMBL" id="QFR36190.1"/>
    </source>
</evidence>
<proteinExistence type="predicted"/>
<dbReference type="Gene3D" id="3.40.91.90">
    <property type="entry name" value="Influenza RNA-dependent RNA polymerase subunit PA, endonuclease domain"/>
    <property type="match status" value="1"/>
</dbReference>
<dbReference type="InterPro" id="IPR001009">
    <property type="entry name" value="PA/PA-X"/>
</dbReference>
<dbReference type="Proteomes" id="UP000888000">
    <property type="component" value="Genome"/>
</dbReference>
<dbReference type="KEGG" id="vg:80557483"/>
<dbReference type="Pfam" id="PF00603">
    <property type="entry name" value="Flu_PA"/>
    <property type="match status" value="1"/>
</dbReference>
<name>A0A5P8N621_9ORTO</name>
<sequence length="637" mass="73493">MDRHRPKTIDQHVWNQSAFSTEWQGSQWPLETRIIECVQFTVCCHISDMHTHMGRPRYDVLMWMPKEIRDDVMKSRGLVFSDPNVPQMLDLKENKGLFVKVLPQGHGTEDEYVSAYDMMVKMTLDGKMSPFTLQYLDQTQKCDISNFLIQFHNESLESSLHLRIRELYSTEPVPFVIPDGVKPLLTASTDYGLVPDTTQYGEVPKMRGNRWTQMKTLPLLKTASGPPAKWGGWLLGSESRFKVFEDTNDQNIAMQFLADLTDTQCVRESKATPKSTINTALSSIRSFSEGRKKRPKIEDDTKSFGIGLKKRRRQDEEIKLAQSSEEWKRADFPIQEESEPAWVTEELKELERPTDIQWLTLEENEVYTIVDDHAKEAVTVFQETLSPYWVSAMIEKMQIAATRAYHELHSDRAQITAVPIITRKPWKKVMLSQLWGFVIIGPHHIKQETDRIPIVTLELVTNDNPTKYPNHSHFKLIYHQGTDSIGQEEILVRVTSISKHKLFTYSSIRRVYIQPCSALSKLILKASAEKQEKDFSLEKTIEVFLEGRPVAISWKSWIIKILCIEFLMAVHNNSQMEGFLANIRRLHMSRHAMIEKAGVYLPFGSAPEDKCNECVINNPIVNYLARTWNELPNVYTG</sequence>
<evidence type="ECO:0000313" key="2">
    <source>
        <dbReference type="Proteomes" id="UP000888000"/>
    </source>
</evidence>
<keyword evidence="2" id="KW-1185">Reference proteome</keyword>
<dbReference type="GO" id="GO:0039694">
    <property type="term" value="P:viral RNA genome replication"/>
    <property type="evidence" value="ECO:0007669"/>
    <property type="project" value="InterPro"/>
</dbReference>